<protein>
    <submittedName>
        <fullName evidence="1">Uncharacterized protein</fullName>
    </submittedName>
</protein>
<organism evidence="1 2">
    <name type="scientific">Trichophyton equinum (strain ATCC MYA-4606 / CBS 127.97)</name>
    <name type="common">Horse ringworm fungus</name>
    <dbReference type="NCBI Taxonomy" id="559882"/>
    <lineage>
        <taxon>Eukaryota</taxon>
        <taxon>Fungi</taxon>
        <taxon>Dikarya</taxon>
        <taxon>Ascomycota</taxon>
        <taxon>Pezizomycotina</taxon>
        <taxon>Eurotiomycetes</taxon>
        <taxon>Eurotiomycetidae</taxon>
        <taxon>Onygenales</taxon>
        <taxon>Arthrodermataceae</taxon>
        <taxon>Trichophyton</taxon>
    </lineage>
</organism>
<dbReference type="EMBL" id="DS995719">
    <property type="protein sequence ID" value="EGE01736.1"/>
    <property type="molecule type" value="Genomic_DNA"/>
</dbReference>
<name>F2PIH4_TRIEC</name>
<evidence type="ECO:0000313" key="2">
    <source>
        <dbReference type="Proteomes" id="UP000009169"/>
    </source>
</evidence>
<dbReference type="VEuPathDB" id="FungiDB:TEQG_00780"/>
<reference evidence="2" key="1">
    <citation type="journal article" date="2012" name="MBio">
        <title>Comparative genome analysis of Trichophyton rubrum and related dermatophytes reveals candidate genes involved in infection.</title>
        <authorList>
            <person name="Martinez D.A."/>
            <person name="Oliver B.G."/>
            <person name="Graeser Y."/>
            <person name="Goldberg J.M."/>
            <person name="Li W."/>
            <person name="Martinez-Rossi N.M."/>
            <person name="Monod M."/>
            <person name="Shelest E."/>
            <person name="Barton R.C."/>
            <person name="Birch E."/>
            <person name="Brakhage A.A."/>
            <person name="Chen Z."/>
            <person name="Gurr S.J."/>
            <person name="Heiman D."/>
            <person name="Heitman J."/>
            <person name="Kosti I."/>
            <person name="Rossi A."/>
            <person name="Saif S."/>
            <person name="Samalova M."/>
            <person name="Saunders C.W."/>
            <person name="Shea T."/>
            <person name="Summerbell R.C."/>
            <person name="Xu J."/>
            <person name="Young S."/>
            <person name="Zeng Q."/>
            <person name="Birren B.W."/>
            <person name="Cuomo C.A."/>
            <person name="White T.C."/>
        </authorList>
    </citation>
    <scope>NUCLEOTIDE SEQUENCE [LARGE SCALE GENOMIC DNA]</scope>
    <source>
        <strain evidence="2">ATCC MYA-4606 / CBS 127.97</strain>
    </source>
</reference>
<dbReference type="AlphaFoldDB" id="F2PIH4"/>
<accession>F2PIH4</accession>
<dbReference type="Proteomes" id="UP000009169">
    <property type="component" value="Unassembled WGS sequence"/>
</dbReference>
<sequence length="151" mass="16835">MTRPQKPLKGKLSLAVCSGIRSPNFTSSQRGAIFICRASTEYASASSLNHHWPACVEEVADIKLHLGLVERHGYLSMIIPRKPWYDRRLGPKFYSLISHPCVLEVSLPVAHTCIDNYTRFSTMLAMQAIGNHPGPLAPEFRTSSKDPPYTP</sequence>
<evidence type="ECO:0000313" key="1">
    <source>
        <dbReference type="EMBL" id="EGE01736.1"/>
    </source>
</evidence>
<dbReference type="HOGENOM" id="CLU_1732790_0_0_1"/>
<gene>
    <name evidence="1" type="ORF">TEQG_00780</name>
</gene>
<proteinExistence type="predicted"/>
<keyword evidence="2" id="KW-1185">Reference proteome</keyword>